<evidence type="ECO:0000256" key="2">
    <source>
        <dbReference type="ARBA" id="ARBA00022692"/>
    </source>
</evidence>
<dbReference type="Gene3D" id="1.20.58.340">
    <property type="entry name" value="Magnesium transport protein CorA, transmembrane region"/>
    <property type="match status" value="1"/>
</dbReference>
<keyword evidence="3 6" id="KW-1133">Transmembrane helix</keyword>
<name>A0AAE0U2I6_SORBR</name>
<evidence type="ECO:0000256" key="6">
    <source>
        <dbReference type="SAM" id="Phobius"/>
    </source>
</evidence>
<gene>
    <name evidence="7" type="ORF">B0T20DRAFT_457237</name>
</gene>
<reference evidence="7" key="1">
    <citation type="journal article" date="2023" name="Mol. Phylogenet. Evol.">
        <title>Genome-scale phylogeny and comparative genomics of the fungal order Sordariales.</title>
        <authorList>
            <person name="Hensen N."/>
            <person name="Bonometti L."/>
            <person name="Westerberg I."/>
            <person name="Brannstrom I.O."/>
            <person name="Guillou S."/>
            <person name="Cros-Aarteil S."/>
            <person name="Calhoun S."/>
            <person name="Haridas S."/>
            <person name="Kuo A."/>
            <person name="Mondo S."/>
            <person name="Pangilinan J."/>
            <person name="Riley R."/>
            <person name="LaButti K."/>
            <person name="Andreopoulos B."/>
            <person name="Lipzen A."/>
            <person name="Chen C."/>
            <person name="Yan M."/>
            <person name="Daum C."/>
            <person name="Ng V."/>
            <person name="Clum A."/>
            <person name="Steindorff A."/>
            <person name="Ohm R.A."/>
            <person name="Martin F."/>
            <person name="Silar P."/>
            <person name="Natvig D.O."/>
            <person name="Lalanne C."/>
            <person name="Gautier V."/>
            <person name="Ament-Velasquez S.L."/>
            <person name="Kruys A."/>
            <person name="Hutchinson M.I."/>
            <person name="Powell A.J."/>
            <person name="Barry K."/>
            <person name="Miller A.N."/>
            <person name="Grigoriev I.V."/>
            <person name="Debuchy R."/>
            <person name="Gladieux P."/>
            <person name="Hiltunen Thoren M."/>
            <person name="Johannesson H."/>
        </authorList>
    </citation>
    <scope>NUCLEOTIDE SEQUENCE</scope>
    <source>
        <strain evidence="7">FGSC 1904</strain>
    </source>
</reference>
<comment type="subcellular location">
    <subcellularLocation>
        <location evidence="1">Membrane</location>
        <topology evidence="1">Multi-pass membrane protein</topology>
    </subcellularLocation>
</comment>
<proteinExistence type="predicted"/>
<dbReference type="SUPFAM" id="SSF144083">
    <property type="entry name" value="Magnesium transport protein CorA, transmembrane region"/>
    <property type="match status" value="1"/>
</dbReference>
<comment type="caution">
    <text evidence="7">The sequence shown here is derived from an EMBL/GenBank/DDBJ whole genome shotgun (WGS) entry which is preliminary data.</text>
</comment>
<evidence type="ECO:0000256" key="5">
    <source>
        <dbReference type="SAM" id="MobiDB-lite"/>
    </source>
</evidence>
<feature type="region of interest" description="Disordered" evidence="5">
    <location>
        <begin position="119"/>
        <end position="164"/>
    </location>
</feature>
<feature type="compositionally biased region" description="Basic and acidic residues" evidence="5">
    <location>
        <begin position="119"/>
        <end position="132"/>
    </location>
</feature>
<keyword evidence="8" id="KW-1185">Reference proteome</keyword>
<feature type="compositionally biased region" description="Polar residues" evidence="5">
    <location>
        <begin position="136"/>
        <end position="158"/>
    </location>
</feature>
<evidence type="ECO:0000256" key="3">
    <source>
        <dbReference type="ARBA" id="ARBA00022989"/>
    </source>
</evidence>
<keyword evidence="4 6" id="KW-0472">Membrane</keyword>
<evidence type="ECO:0000313" key="8">
    <source>
        <dbReference type="Proteomes" id="UP001281003"/>
    </source>
</evidence>
<reference evidence="7" key="2">
    <citation type="submission" date="2023-07" db="EMBL/GenBank/DDBJ databases">
        <authorList>
            <consortium name="Lawrence Berkeley National Laboratory"/>
            <person name="Haridas S."/>
            <person name="Hensen N."/>
            <person name="Bonometti L."/>
            <person name="Westerberg I."/>
            <person name="Brannstrom I.O."/>
            <person name="Guillou S."/>
            <person name="Cros-Aarteil S."/>
            <person name="Calhoun S."/>
            <person name="Kuo A."/>
            <person name="Mondo S."/>
            <person name="Pangilinan J."/>
            <person name="Riley R."/>
            <person name="LaButti K."/>
            <person name="Andreopoulos B."/>
            <person name="Lipzen A."/>
            <person name="Chen C."/>
            <person name="Yanf M."/>
            <person name="Daum C."/>
            <person name="Ng V."/>
            <person name="Clum A."/>
            <person name="Steindorff A."/>
            <person name="Ohm R."/>
            <person name="Martin F."/>
            <person name="Silar P."/>
            <person name="Natvig D."/>
            <person name="Lalanne C."/>
            <person name="Gautier V."/>
            <person name="Ament-velasquez S.L."/>
            <person name="Kruys A."/>
            <person name="Hutchinson M.I."/>
            <person name="Powell A.J."/>
            <person name="Barry K."/>
            <person name="Miller A.N."/>
            <person name="Grigoriev I.V."/>
            <person name="Debuchy R."/>
            <person name="Gladieux P."/>
            <person name="Thoren M.H."/>
            <person name="Johannesson H."/>
        </authorList>
    </citation>
    <scope>NUCLEOTIDE SEQUENCE</scope>
    <source>
        <strain evidence="7">FGSC 1904</strain>
    </source>
</reference>
<protein>
    <submittedName>
        <fullName evidence="7">Uncharacterized protein</fullName>
    </submittedName>
</protein>
<sequence>MQQTMELRNSLMSASSVKEARDATLLADNVKSLTYVNIIYLPLSYCASLWGMESDSSTSKLIWVTVIVCLVTCLAVTNLEVAVRSFRKAWKKIFSLARQPLVARMSRQGDETWRNHAQELDRSTGADEKTDAKPTQAPNSGENSISKHQANGKQQSAAKETPKSRYLTTLVNKLRYHSTKDIEKGNAPIDKIVFSIEGKDVMRDLS</sequence>
<feature type="transmembrane region" description="Helical" evidence="6">
    <location>
        <begin position="61"/>
        <end position="83"/>
    </location>
</feature>
<accession>A0AAE0U2I6</accession>
<dbReference type="AlphaFoldDB" id="A0AAE0U2I6"/>
<dbReference type="Proteomes" id="UP001281003">
    <property type="component" value="Unassembled WGS sequence"/>
</dbReference>
<evidence type="ECO:0000313" key="7">
    <source>
        <dbReference type="EMBL" id="KAK3388628.1"/>
    </source>
</evidence>
<dbReference type="InterPro" id="IPR045863">
    <property type="entry name" value="CorA_TM1_TM2"/>
</dbReference>
<evidence type="ECO:0000256" key="4">
    <source>
        <dbReference type="ARBA" id="ARBA00023136"/>
    </source>
</evidence>
<dbReference type="EMBL" id="JAUTDP010000015">
    <property type="protein sequence ID" value="KAK3388628.1"/>
    <property type="molecule type" value="Genomic_DNA"/>
</dbReference>
<keyword evidence="2 6" id="KW-0812">Transmembrane</keyword>
<dbReference type="GO" id="GO:0016020">
    <property type="term" value="C:membrane"/>
    <property type="evidence" value="ECO:0007669"/>
    <property type="project" value="UniProtKB-SubCell"/>
</dbReference>
<evidence type="ECO:0000256" key="1">
    <source>
        <dbReference type="ARBA" id="ARBA00004141"/>
    </source>
</evidence>
<organism evidence="7 8">
    <name type="scientific">Sordaria brevicollis</name>
    <dbReference type="NCBI Taxonomy" id="83679"/>
    <lineage>
        <taxon>Eukaryota</taxon>
        <taxon>Fungi</taxon>
        <taxon>Dikarya</taxon>
        <taxon>Ascomycota</taxon>
        <taxon>Pezizomycotina</taxon>
        <taxon>Sordariomycetes</taxon>
        <taxon>Sordariomycetidae</taxon>
        <taxon>Sordariales</taxon>
        <taxon>Sordariaceae</taxon>
        <taxon>Sordaria</taxon>
    </lineage>
</organism>